<sequence length="108" mass="11692">MVTTGEDGSGVRSLENQGQRPMDEILLHRIDQPNVTEVYGNMTIGQNSDRVISSISATSVISYLQCVAADFNSDLSICTIFGSRSYSGLTVDPASHYCVRIGFARLSV</sequence>
<dbReference type="AlphaFoldDB" id="A0AAV3Y9X6"/>
<evidence type="ECO:0000313" key="3">
    <source>
        <dbReference type="Proteomes" id="UP000735302"/>
    </source>
</evidence>
<keyword evidence="3" id="KW-1185">Reference proteome</keyword>
<evidence type="ECO:0000256" key="1">
    <source>
        <dbReference type="SAM" id="MobiDB-lite"/>
    </source>
</evidence>
<reference evidence="2 3" key="1">
    <citation type="journal article" date="2021" name="Elife">
        <title>Chloroplast acquisition without the gene transfer in kleptoplastic sea slugs, Plakobranchus ocellatus.</title>
        <authorList>
            <person name="Maeda T."/>
            <person name="Takahashi S."/>
            <person name="Yoshida T."/>
            <person name="Shimamura S."/>
            <person name="Takaki Y."/>
            <person name="Nagai Y."/>
            <person name="Toyoda A."/>
            <person name="Suzuki Y."/>
            <person name="Arimoto A."/>
            <person name="Ishii H."/>
            <person name="Satoh N."/>
            <person name="Nishiyama T."/>
            <person name="Hasebe M."/>
            <person name="Maruyama T."/>
            <person name="Minagawa J."/>
            <person name="Obokata J."/>
            <person name="Shigenobu S."/>
        </authorList>
    </citation>
    <scope>NUCLEOTIDE SEQUENCE [LARGE SCALE GENOMIC DNA]</scope>
</reference>
<comment type="caution">
    <text evidence="2">The sequence shown here is derived from an EMBL/GenBank/DDBJ whole genome shotgun (WGS) entry which is preliminary data.</text>
</comment>
<dbReference type="Proteomes" id="UP000735302">
    <property type="component" value="Unassembled WGS sequence"/>
</dbReference>
<accession>A0AAV3Y9X6</accession>
<name>A0AAV3Y9X6_9GAST</name>
<feature type="region of interest" description="Disordered" evidence="1">
    <location>
        <begin position="1"/>
        <end position="20"/>
    </location>
</feature>
<evidence type="ECO:0000313" key="2">
    <source>
        <dbReference type="EMBL" id="GFN78878.1"/>
    </source>
</evidence>
<gene>
    <name evidence="2" type="ORF">PoB_000538400</name>
</gene>
<dbReference type="EMBL" id="BLXT01000621">
    <property type="protein sequence ID" value="GFN78878.1"/>
    <property type="molecule type" value="Genomic_DNA"/>
</dbReference>
<organism evidence="2 3">
    <name type="scientific">Plakobranchus ocellatus</name>
    <dbReference type="NCBI Taxonomy" id="259542"/>
    <lineage>
        <taxon>Eukaryota</taxon>
        <taxon>Metazoa</taxon>
        <taxon>Spiralia</taxon>
        <taxon>Lophotrochozoa</taxon>
        <taxon>Mollusca</taxon>
        <taxon>Gastropoda</taxon>
        <taxon>Heterobranchia</taxon>
        <taxon>Euthyneura</taxon>
        <taxon>Panpulmonata</taxon>
        <taxon>Sacoglossa</taxon>
        <taxon>Placobranchoidea</taxon>
        <taxon>Plakobranchidae</taxon>
        <taxon>Plakobranchus</taxon>
    </lineage>
</organism>
<protein>
    <submittedName>
        <fullName evidence="2">Uncharacterized protein</fullName>
    </submittedName>
</protein>
<proteinExistence type="predicted"/>